<evidence type="ECO:0000313" key="1">
    <source>
        <dbReference type="EMBL" id="KAJ3555867.1"/>
    </source>
</evidence>
<keyword evidence="2" id="KW-1185">Reference proteome</keyword>
<proteinExistence type="predicted"/>
<protein>
    <submittedName>
        <fullName evidence="1">Uncharacterized protein</fullName>
    </submittedName>
</protein>
<evidence type="ECO:0000313" key="2">
    <source>
        <dbReference type="Proteomes" id="UP001148662"/>
    </source>
</evidence>
<comment type="caution">
    <text evidence="1">The sequence shown here is derived from an EMBL/GenBank/DDBJ whole genome shotgun (WGS) entry which is preliminary data.</text>
</comment>
<reference evidence="1" key="1">
    <citation type="submission" date="2022-07" db="EMBL/GenBank/DDBJ databases">
        <title>Genome Sequence of Phlebia brevispora.</title>
        <authorList>
            <person name="Buettner E."/>
        </authorList>
    </citation>
    <scope>NUCLEOTIDE SEQUENCE</scope>
    <source>
        <strain evidence="1">MPL23</strain>
    </source>
</reference>
<accession>A0ACC1T960</accession>
<dbReference type="Proteomes" id="UP001148662">
    <property type="component" value="Unassembled WGS sequence"/>
</dbReference>
<sequence length="276" mass="30829">MCDIIQCLIGCIVQTFFTARLYVLMSRKTRYTMIPIIALFVVAHLETSAWGYETRVLFWNNILIPFPPRSSLRFRFVVKSFARLRDKIWMSALPFAIFAVASDIIIAGSLCVVLNKSKSYLMTTNNLINHLMIFAINRCLLTAVVAVVEVILFAVFPNKLWYLSLDFVVGKLYANSLLATLNTRFSIRARGGSSSDESNVSRSDPDGVPSLRLASGVDNRAPAVFSTVIQPMTSSTMDEESILSDHHSEDDRSKATPKSRPITPMSTGDYELGVLR</sequence>
<organism evidence="1 2">
    <name type="scientific">Phlebia brevispora</name>
    <dbReference type="NCBI Taxonomy" id="194682"/>
    <lineage>
        <taxon>Eukaryota</taxon>
        <taxon>Fungi</taxon>
        <taxon>Dikarya</taxon>
        <taxon>Basidiomycota</taxon>
        <taxon>Agaricomycotina</taxon>
        <taxon>Agaricomycetes</taxon>
        <taxon>Polyporales</taxon>
        <taxon>Meruliaceae</taxon>
        <taxon>Phlebia</taxon>
    </lineage>
</organism>
<name>A0ACC1T960_9APHY</name>
<gene>
    <name evidence="1" type="ORF">NM688_g2341</name>
</gene>
<dbReference type="EMBL" id="JANHOG010000292">
    <property type="protein sequence ID" value="KAJ3555867.1"/>
    <property type="molecule type" value="Genomic_DNA"/>
</dbReference>